<dbReference type="PANTHER" id="PTHR36981">
    <property type="entry name" value="ZGC:195170"/>
    <property type="match status" value="1"/>
</dbReference>
<accession>A0A672JCS7</accession>
<keyword evidence="4" id="KW-1185">Reference proteome</keyword>
<dbReference type="InterPro" id="IPR003050">
    <property type="entry name" value="P2X7_purinoceptor"/>
</dbReference>
<dbReference type="GO" id="GO:0016020">
    <property type="term" value="C:membrane"/>
    <property type="evidence" value="ECO:0007669"/>
    <property type="project" value="InterPro"/>
</dbReference>
<feature type="domain" description="P2X purinoreceptor 7 intracellular" evidence="2">
    <location>
        <begin position="52"/>
        <end position="175"/>
    </location>
</feature>
<dbReference type="InParanoid" id="A0A672JCS7"/>
<proteinExistence type="predicted"/>
<sequence>SATQRKPAFQKPRKRKRKGQRKGDDLIERLATRFPGVLFDVLSSRNPAEPPAARTSAQPWWCTCQKCQEMPTEVEKKCCQQRPEHCISRTAHLELFCLEPGILRLARGLRHEYLGLDDLQDPGQDNKEFRHAAYRQFVLWQHGRLRAGQRVVIPSCCVWRIRDTFPDPTGNYTGFIPGLL</sequence>
<dbReference type="OMA" id="MICYSSE"/>
<protein>
    <recommendedName>
        <fullName evidence="2">P2X purinoreceptor 7 intracellular domain-containing protein</fullName>
    </recommendedName>
</protein>
<feature type="region of interest" description="Disordered" evidence="1">
    <location>
        <begin position="1"/>
        <end position="25"/>
    </location>
</feature>
<dbReference type="AlphaFoldDB" id="A0A672JCS7"/>
<evidence type="ECO:0000259" key="2">
    <source>
        <dbReference type="Pfam" id="PF20478"/>
    </source>
</evidence>
<dbReference type="PRINTS" id="PR01314">
    <property type="entry name" value="P2X7RECEPTOR"/>
</dbReference>
<dbReference type="Proteomes" id="UP000472267">
    <property type="component" value="Chromosome 3"/>
</dbReference>
<name>A0A672JCS7_SALFA</name>
<organism evidence="3 4">
    <name type="scientific">Salarias fasciatus</name>
    <name type="common">Jewelled blenny</name>
    <name type="synonym">Blennius fasciatus</name>
    <dbReference type="NCBI Taxonomy" id="181472"/>
    <lineage>
        <taxon>Eukaryota</taxon>
        <taxon>Metazoa</taxon>
        <taxon>Chordata</taxon>
        <taxon>Craniata</taxon>
        <taxon>Vertebrata</taxon>
        <taxon>Euteleostomi</taxon>
        <taxon>Actinopterygii</taxon>
        <taxon>Neopterygii</taxon>
        <taxon>Teleostei</taxon>
        <taxon>Neoteleostei</taxon>
        <taxon>Acanthomorphata</taxon>
        <taxon>Ovalentaria</taxon>
        <taxon>Blenniimorphae</taxon>
        <taxon>Blenniiformes</taxon>
        <taxon>Blennioidei</taxon>
        <taxon>Blenniidae</taxon>
        <taxon>Salariinae</taxon>
        <taxon>Salarias</taxon>
    </lineage>
</organism>
<dbReference type="GO" id="GO:0001614">
    <property type="term" value="F:purinergic nucleotide receptor activity"/>
    <property type="evidence" value="ECO:0007669"/>
    <property type="project" value="InterPro"/>
</dbReference>
<feature type="compositionally biased region" description="Basic residues" evidence="1">
    <location>
        <begin position="11"/>
        <end position="20"/>
    </location>
</feature>
<evidence type="ECO:0000313" key="4">
    <source>
        <dbReference type="Proteomes" id="UP000472267"/>
    </source>
</evidence>
<dbReference type="GO" id="GO:0005216">
    <property type="term" value="F:monoatomic ion channel activity"/>
    <property type="evidence" value="ECO:0007669"/>
    <property type="project" value="InterPro"/>
</dbReference>
<dbReference type="GO" id="GO:0005524">
    <property type="term" value="F:ATP binding"/>
    <property type="evidence" value="ECO:0007669"/>
    <property type="project" value="InterPro"/>
</dbReference>
<evidence type="ECO:0000313" key="3">
    <source>
        <dbReference type="Ensembl" id="ENSSFAP00005051022.1"/>
    </source>
</evidence>
<reference evidence="3" key="2">
    <citation type="submission" date="2025-08" db="UniProtKB">
        <authorList>
            <consortium name="Ensembl"/>
        </authorList>
    </citation>
    <scope>IDENTIFICATION</scope>
</reference>
<dbReference type="Pfam" id="PF20478">
    <property type="entry name" value="P2RX7_C"/>
    <property type="match status" value="1"/>
</dbReference>
<dbReference type="PANTHER" id="PTHR36981:SF3">
    <property type="entry name" value="UBIQUITIN-LIKE PROTEASE FAMILY PROFILE DOMAIN-CONTAINING PROTEIN"/>
    <property type="match status" value="1"/>
</dbReference>
<dbReference type="Ensembl" id="ENSSFAT00005052665.1">
    <property type="protein sequence ID" value="ENSSFAP00005051022.1"/>
    <property type="gene ID" value="ENSSFAG00005024567.1"/>
</dbReference>
<reference evidence="3" key="3">
    <citation type="submission" date="2025-09" db="UniProtKB">
        <authorList>
            <consortium name="Ensembl"/>
        </authorList>
    </citation>
    <scope>IDENTIFICATION</scope>
</reference>
<evidence type="ECO:0000256" key="1">
    <source>
        <dbReference type="SAM" id="MobiDB-lite"/>
    </source>
</evidence>
<dbReference type="InterPro" id="IPR046815">
    <property type="entry name" value="P2RX7_C"/>
</dbReference>
<reference evidence="3" key="1">
    <citation type="submission" date="2019-06" db="EMBL/GenBank/DDBJ databases">
        <authorList>
            <consortium name="Wellcome Sanger Institute Data Sharing"/>
        </authorList>
    </citation>
    <scope>NUCLEOTIDE SEQUENCE [LARGE SCALE GENOMIC DNA]</scope>
</reference>